<feature type="domain" description="Calcineurin-like phosphoesterase" evidence="1">
    <location>
        <begin position="30"/>
        <end position="85"/>
    </location>
</feature>
<dbReference type="Proteomes" id="UP000245711">
    <property type="component" value="Chromosome"/>
</dbReference>
<evidence type="ECO:0000313" key="3">
    <source>
        <dbReference type="Proteomes" id="UP000245711"/>
    </source>
</evidence>
<evidence type="ECO:0000259" key="1">
    <source>
        <dbReference type="Pfam" id="PF00149"/>
    </source>
</evidence>
<reference evidence="2 3" key="1">
    <citation type="submission" date="2017-05" db="EMBL/GenBank/DDBJ databases">
        <title>Isolation of Rhodococcus sp. S2-17 biodegrading of BP-3.</title>
        <authorList>
            <person name="Lee Y."/>
            <person name="Kim K.H."/>
            <person name="Chun B.H."/>
            <person name="Jung H.S."/>
            <person name="Jeon C.O."/>
        </authorList>
    </citation>
    <scope>NUCLEOTIDE SEQUENCE [LARGE SCALE GENOMIC DNA]</scope>
    <source>
        <strain evidence="2 3">S2-17</strain>
    </source>
</reference>
<name>A0A2S2BVR9_9NOCA</name>
<evidence type="ECO:0000313" key="2">
    <source>
        <dbReference type="EMBL" id="AWK72682.1"/>
    </source>
</evidence>
<proteinExistence type="predicted"/>
<dbReference type="GO" id="GO:0016787">
    <property type="term" value="F:hydrolase activity"/>
    <property type="evidence" value="ECO:0007669"/>
    <property type="project" value="InterPro"/>
</dbReference>
<dbReference type="PRINTS" id="PR00114">
    <property type="entry name" value="STPHPHTASE"/>
</dbReference>
<organism evidence="2 3">
    <name type="scientific">Rhodococcus oxybenzonivorans</name>
    <dbReference type="NCBI Taxonomy" id="1990687"/>
    <lineage>
        <taxon>Bacteria</taxon>
        <taxon>Bacillati</taxon>
        <taxon>Actinomycetota</taxon>
        <taxon>Actinomycetes</taxon>
        <taxon>Mycobacteriales</taxon>
        <taxon>Nocardiaceae</taxon>
        <taxon>Rhodococcus</taxon>
    </lineage>
</organism>
<gene>
    <name evidence="2" type="ORF">CBI38_15015</name>
</gene>
<dbReference type="SUPFAM" id="SSF56300">
    <property type="entry name" value="Metallo-dependent phosphatases"/>
    <property type="match status" value="1"/>
</dbReference>
<protein>
    <recommendedName>
        <fullName evidence="1">Calcineurin-like phosphoesterase domain-containing protein</fullName>
    </recommendedName>
</protein>
<dbReference type="EMBL" id="CP021354">
    <property type="protein sequence ID" value="AWK72682.1"/>
    <property type="molecule type" value="Genomic_DNA"/>
</dbReference>
<dbReference type="InterPro" id="IPR029052">
    <property type="entry name" value="Metallo-depent_PP-like"/>
</dbReference>
<dbReference type="InterPro" id="IPR006186">
    <property type="entry name" value="Ser/Thr-sp_prot-phosphatase"/>
</dbReference>
<keyword evidence="3" id="KW-1185">Reference proteome</keyword>
<dbReference type="AlphaFoldDB" id="A0A2S2BVR9"/>
<dbReference type="Pfam" id="PF00149">
    <property type="entry name" value="Metallophos"/>
    <property type="match status" value="1"/>
</dbReference>
<dbReference type="InterPro" id="IPR004843">
    <property type="entry name" value="Calcineurin-like_PHP"/>
</dbReference>
<dbReference type="KEGG" id="roz:CBI38_15015"/>
<sequence length="89" mass="9568">MHVLTGVDEIAAATVVLEKAWTDKRELTGPFDIIGDVHGCRSELQTLLRKLGWTLDPDGGGAAHPEGRIAVFVGDLVDRGPDTPECCAW</sequence>
<accession>A0A2S2BVR9</accession>
<dbReference type="Gene3D" id="3.60.21.10">
    <property type="match status" value="1"/>
</dbReference>